<organism evidence="2">
    <name type="scientific">Volvox carteri f. nagariensis</name>
    <dbReference type="NCBI Taxonomy" id="3068"/>
    <lineage>
        <taxon>Eukaryota</taxon>
        <taxon>Viridiplantae</taxon>
        <taxon>Chlorophyta</taxon>
        <taxon>core chlorophytes</taxon>
        <taxon>Chlorophyceae</taxon>
        <taxon>CS clade</taxon>
        <taxon>Chlamydomonadales</taxon>
        <taxon>Volvocaceae</taxon>
        <taxon>Volvox</taxon>
    </lineage>
</organism>
<name>D8UBD0_VOLCA</name>
<evidence type="ECO:0000313" key="2">
    <source>
        <dbReference type="Proteomes" id="UP000001058"/>
    </source>
</evidence>
<sequence length="133" mass="14937">MAGNSSARSRDATRTYFIRLRGLVDVHQVPQQDQMHQSGGGDLQLRPQSRHERLVLAARRQRHSRHLDVLSIDLGPLACCTEVLNPNGFARVALPLVRDIEAPTTACMAYQQLPRQFNYLGLGARSTTKLSYR</sequence>
<dbReference type="EMBL" id="GL378377">
    <property type="protein sequence ID" value="EFJ42981.1"/>
    <property type="molecule type" value="Genomic_DNA"/>
</dbReference>
<evidence type="ECO:0000313" key="1">
    <source>
        <dbReference type="EMBL" id="EFJ42981.1"/>
    </source>
</evidence>
<reference evidence="1 2" key="1">
    <citation type="journal article" date="2010" name="Science">
        <title>Genomic analysis of organismal complexity in the multicellular green alga Volvox carteri.</title>
        <authorList>
            <person name="Prochnik S.E."/>
            <person name="Umen J."/>
            <person name="Nedelcu A.M."/>
            <person name="Hallmann A."/>
            <person name="Miller S.M."/>
            <person name="Nishii I."/>
            <person name="Ferris P."/>
            <person name="Kuo A."/>
            <person name="Mitros T."/>
            <person name="Fritz-Laylin L.K."/>
            <person name="Hellsten U."/>
            <person name="Chapman J."/>
            <person name="Simakov O."/>
            <person name="Rensing S.A."/>
            <person name="Terry A."/>
            <person name="Pangilinan J."/>
            <person name="Kapitonov V."/>
            <person name="Jurka J."/>
            <person name="Salamov A."/>
            <person name="Shapiro H."/>
            <person name="Schmutz J."/>
            <person name="Grimwood J."/>
            <person name="Lindquist E."/>
            <person name="Lucas S."/>
            <person name="Grigoriev I.V."/>
            <person name="Schmitt R."/>
            <person name="Kirk D."/>
            <person name="Rokhsar D.S."/>
        </authorList>
    </citation>
    <scope>NUCLEOTIDE SEQUENCE [LARGE SCALE GENOMIC DNA]</scope>
    <source>
        <strain evidence="2">f. Nagariensis / Eve</strain>
    </source>
</reference>
<dbReference type="AlphaFoldDB" id="D8UBD0"/>
<dbReference type="KEGG" id="vcn:VOLCADRAFT_96930"/>
<dbReference type="GeneID" id="9615176"/>
<keyword evidence="2" id="KW-1185">Reference proteome</keyword>
<dbReference type="Proteomes" id="UP000001058">
    <property type="component" value="Unassembled WGS sequence"/>
</dbReference>
<dbReference type="RefSeq" id="XP_002956021.1">
    <property type="nucleotide sequence ID" value="XM_002955975.1"/>
</dbReference>
<gene>
    <name evidence="1" type="ORF">VOLCADRAFT_96930</name>
</gene>
<proteinExistence type="predicted"/>
<dbReference type="InParanoid" id="D8UBD0"/>
<accession>D8UBD0</accession>
<protein>
    <submittedName>
        <fullName evidence="1">Uncharacterized protein</fullName>
    </submittedName>
</protein>